<reference evidence="2" key="2">
    <citation type="submission" date="2025-08" db="UniProtKB">
        <authorList>
            <consortium name="Ensembl"/>
        </authorList>
    </citation>
    <scope>IDENTIFICATION</scope>
</reference>
<evidence type="ECO:0000313" key="3">
    <source>
        <dbReference type="Proteomes" id="UP000314982"/>
    </source>
</evidence>
<evidence type="ECO:0000313" key="2">
    <source>
        <dbReference type="Ensembl" id="ENSHHUP00000058608.1"/>
    </source>
</evidence>
<feature type="region of interest" description="Disordered" evidence="1">
    <location>
        <begin position="85"/>
        <end position="146"/>
    </location>
</feature>
<feature type="compositionally biased region" description="Polar residues" evidence="1">
    <location>
        <begin position="134"/>
        <end position="146"/>
    </location>
</feature>
<dbReference type="Proteomes" id="UP000314982">
    <property type="component" value="Unassembled WGS sequence"/>
</dbReference>
<proteinExistence type="predicted"/>
<name>A0A4W5P946_9TELE</name>
<feature type="compositionally biased region" description="Polar residues" evidence="1">
    <location>
        <begin position="48"/>
        <end position="63"/>
    </location>
</feature>
<dbReference type="STRING" id="62062.ENSHHUP00000058608"/>
<organism evidence="2 3">
    <name type="scientific">Hucho hucho</name>
    <name type="common">huchen</name>
    <dbReference type="NCBI Taxonomy" id="62062"/>
    <lineage>
        <taxon>Eukaryota</taxon>
        <taxon>Metazoa</taxon>
        <taxon>Chordata</taxon>
        <taxon>Craniata</taxon>
        <taxon>Vertebrata</taxon>
        <taxon>Euteleostomi</taxon>
        <taxon>Actinopterygii</taxon>
        <taxon>Neopterygii</taxon>
        <taxon>Teleostei</taxon>
        <taxon>Protacanthopterygii</taxon>
        <taxon>Salmoniformes</taxon>
        <taxon>Salmonidae</taxon>
        <taxon>Salmoninae</taxon>
        <taxon>Hucho</taxon>
    </lineage>
</organism>
<reference evidence="3" key="1">
    <citation type="submission" date="2018-06" db="EMBL/GenBank/DDBJ databases">
        <title>Genome assembly of Danube salmon.</title>
        <authorList>
            <person name="Macqueen D.J."/>
            <person name="Gundappa M.K."/>
        </authorList>
    </citation>
    <scope>NUCLEOTIDE SEQUENCE [LARGE SCALE GENOMIC DNA]</scope>
</reference>
<dbReference type="AlphaFoldDB" id="A0A4W5P946"/>
<protein>
    <submittedName>
        <fullName evidence="2">Uncharacterized protein</fullName>
    </submittedName>
</protein>
<feature type="region of interest" description="Disordered" evidence="1">
    <location>
        <begin position="35"/>
        <end position="63"/>
    </location>
</feature>
<accession>A0A4W5P946</accession>
<keyword evidence="3" id="KW-1185">Reference proteome</keyword>
<sequence length="146" mass="15868">INRLKHRVNADRQPHLGLLVFDDDDTWNDLEEAGSIVEDDSRTRGAATGNQHTPTATVNDISPSERTLKRKVAVAKGTELERVSVITAANQEPDPPPASQLMARLFPSLKPKTQAPPQPEPKKTEDGSGETVHSLLTQWSTSTAGL</sequence>
<dbReference type="Ensembl" id="ENSHHUT00000060612.1">
    <property type="protein sequence ID" value="ENSHHUP00000058608.1"/>
    <property type="gene ID" value="ENSHHUG00000034861.1"/>
</dbReference>
<evidence type="ECO:0000256" key="1">
    <source>
        <dbReference type="SAM" id="MobiDB-lite"/>
    </source>
</evidence>
<dbReference type="GeneTree" id="ENSGT01120000276360"/>
<reference evidence="2" key="3">
    <citation type="submission" date="2025-09" db="UniProtKB">
        <authorList>
            <consortium name="Ensembl"/>
        </authorList>
    </citation>
    <scope>IDENTIFICATION</scope>
</reference>